<evidence type="ECO:0000256" key="5">
    <source>
        <dbReference type="PIRNR" id="PIRNR017269"/>
    </source>
</evidence>
<gene>
    <name evidence="8" type="ORF">FJY68_05805</name>
</gene>
<reference evidence="8" key="1">
    <citation type="submission" date="2019-03" db="EMBL/GenBank/DDBJ databases">
        <title>Lake Tanganyika Metagenome-Assembled Genomes (MAGs).</title>
        <authorList>
            <person name="Tran P."/>
        </authorList>
    </citation>
    <scope>NUCLEOTIDE SEQUENCE</scope>
    <source>
        <strain evidence="8">K_DeepCast_150m_m2_040</strain>
    </source>
</reference>
<comment type="similarity">
    <text evidence="5">Belongs to the class I-like SAM-binding methyltransferase superfamily. TRM61 family.</text>
</comment>
<feature type="domain" description="tRNA (adenine(58)-N(1))-methyltransferase catalytic subunit TRM61 C-terminal" evidence="7">
    <location>
        <begin position="61"/>
        <end position="243"/>
    </location>
</feature>
<dbReference type="PANTHER" id="PTHR12133:SF1">
    <property type="entry name" value="TRNA (ADENINE(58)-N(1))-METHYLTRANSFERASE, MITOCHONDRIAL"/>
    <property type="match status" value="1"/>
</dbReference>
<evidence type="ECO:0000259" key="7">
    <source>
        <dbReference type="Pfam" id="PF08704"/>
    </source>
</evidence>
<dbReference type="PANTHER" id="PTHR12133">
    <property type="entry name" value="TRNA (ADENINE(58)-N(1))-METHYLTRANSFERASE"/>
    <property type="match status" value="1"/>
</dbReference>
<keyword evidence="1 5" id="KW-0489">Methyltransferase</keyword>
<evidence type="ECO:0000256" key="3">
    <source>
        <dbReference type="ARBA" id="ARBA00022691"/>
    </source>
</evidence>
<keyword evidence="2 5" id="KW-0808">Transferase</keyword>
<dbReference type="InterPro" id="IPR029063">
    <property type="entry name" value="SAM-dependent_MTases_sf"/>
</dbReference>
<dbReference type="SUPFAM" id="SSF53335">
    <property type="entry name" value="S-adenosyl-L-methionine-dependent methyltransferases"/>
    <property type="match status" value="1"/>
</dbReference>
<dbReference type="Gene3D" id="3.10.330.20">
    <property type="match status" value="1"/>
</dbReference>
<organism evidence="8 9">
    <name type="scientific">candidate division WOR-3 bacterium</name>
    <dbReference type="NCBI Taxonomy" id="2052148"/>
    <lineage>
        <taxon>Bacteria</taxon>
        <taxon>Bacteria division WOR-3</taxon>
    </lineage>
</organism>
<sequence length="278" mass="30696">MGMMIHPGDYVILYHSDRMNYLVAVQPKGAFSTHRGQLPFDQITGKEYGDSIRTHLGFLFYLLRPGLADLAMKVKRATTIVYPKDVGAMLLSAAVFPGARVIECGSGSGALTTILANFVRPGGKVYSYERRPEFSANARANVERYGLASFCEFFVRDPEQEGFEQSGVDAVLLDVPEPWTLIAPAHKALKGGHTLVSIIPTVEQLRRTVSAMEMQGFARIHVKEVMEREMLVRTTGIRPADRMVAHTVYVITGNKVNEPGLANVAMPEPVSESPRDEE</sequence>
<keyword evidence="4 5" id="KW-0819">tRNA processing</keyword>
<evidence type="ECO:0000256" key="6">
    <source>
        <dbReference type="PIRSR" id="PIRSR017269-1"/>
    </source>
</evidence>
<dbReference type="InterPro" id="IPR049470">
    <property type="entry name" value="TRM61_C"/>
</dbReference>
<accession>A0A937XDF2</accession>
<proteinExistence type="inferred from homology"/>
<evidence type="ECO:0000256" key="1">
    <source>
        <dbReference type="ARBA" id="ARBA00022603"/>
    </source>
</evidence>
<dbReference type="Pfam" id="PF08704">
    <property type="entry name" value="GCD14"/>
    <property type="match status" value="1"/>
</dbReference>
<feature type="binding site" evidence="6">
    <location>
        <position position="174"/>
    </location>
    <ligand>
        <name>S-adenosyl-L-methionine</name>
        <dbReference type="ChEBI" id="CHEBI:59789"/>
    </ligand>
</feature>
<protein>
    <recommendedName>
        <fullName evidence="5">tRNA (adenine(58)-N(1))-methyltransferase TrmI</fullName>
        <ecNumber evidence="5">2.1.1.220</ecNumber>
    </recommendedName>
</protein>
<comment type="caution">
    <text evidence="8">The sequence shown here is derived from an EMBL/GenBank/DDBJ whole genome shotgun (WGS) entry which is preliminary data.</text>
</comment>
<dbReference type="GO" id="GO:0160107">
    <property type="term" value="F:tRNA (adenine(58)-N1)-methyltransferase activity"/>
    <property type="evidence" value="ECO:0007669"/>
    <property type="project" value="UniProtKB-EC"/>
</dbReference>
<name>A0A937XDF2_UNCW3</name>
<evidence type="ECO:0000256" key="2">
    <source>
        <dbReference type="ARBA" id="ARBA00022679"/>
    </source>
</evidence>
<dbReference type="FunFam" id="3.10.330.20:FF:000003">
    <property type="entry name" value="tRNA (Adenine(58)-N(1))-methyltransferase, mitochondrial isoform X1"/>
    <property type="match status" value="1"/>
</dbReference>
<dbReference type="InterPro" id="IPR014816">
    <property type="entry name" value="tRNA_MeTrfase_Gcd14"/>
</dbReference>
<comment type="subunit">
    <text evidence="5">Homotetramer composed of a dimer of dimers.</text>
</comment>
<comment type="function">
    <text evidence="5">Catalyzes the S-adenosyl-L-methionine-dependent formation of N(1)-methyladenine at position 58 (m1A58) in tRNA.</text>
</comment>
<dbReference type="EMBL" id="VGIR01000026">
    <property type="protein sequence ID" value="MBM3331353.1"/>
    <property type="molecule type" value="Genomic_DNA"/>
</dbReference>
<dbReference type="PROSITE" id="PS51620">
    <property type="entry name" value="SAM_TRM61"/>
    <property type="match status" value="1"/>
</dbReference>
<dbReference type="Proteomes" id="UP000779900">
    <property type="component" value="Unassembled WGS sequence"/>
</dbReference>
<evidence type="ECO:0000313" key="9">
    <source>
        <dbReference type="Proteomes" id="UP000779900"/>
    </source>
</evidence>
<evidence type="ECO:0000256" key="4">
    <source>
        <dbReference type="ARBA" id="ARBA00022694"/>
    </source>
</evidence>
<dbReference type="EC" id="2.1.1.220" evidence="5"/>
<dbReference type="CDD" id="cd02440">
    <property type="entry name" value="AdoMet_MTases"/>
    <property type="match status" value="1"/>
</dbReference>
<comment type="catalytic activity">
    <reaction evidence="5">
        <text>adenosine(58) in tRNA + S-adenosyl-L-methionine = N(1)-methyladenosine(58) in tRNA + S-adenosyl-L-homocysteine + H(+)</text>
        <dbReference type="Rhea" id="RHEA:43152"/>
        <dbReference type="Rhea" id="RHEA-COMP:10365"/>
        <dbReference type="Rhea" id="RHEA-COMP:10366"/>
        <dbReference type="ChEBI" id="CHEBI:15378"/>
        <dbReference type="ChEBI" id="CHEBI:57856"/>
        <dbReference type="ChEBI" id="CHEBI:59789"/>
        <dbReference type="ChEBI" id="CHEBI:74411"/>
        <dbReference type="ChEBI" id="CHEBI:74491"/>
        <dbReference type="EC" id="2.1.1.220"/>
    </reaction>
</comment>
<evidence type="ECO:0000313" key="8">
    <source>
        <dbReference type="EMBL" id="MBM3331353.1"/>
    </source>
</evidence>
<dbReference type="GO" id="GO:0030488">
    <property type="term" value="P:tRNA methylation"/>
    <property type="evidence" value="ECO:0007669"/>
    <property type="project" value="InterPro"/>
</dbReference>
<dbReference type="PIRSF" id="PIRSF017269">
    <property type="entry name" value="GCD14"/>
    <property type="match status" value="1"/>
</dbReference>
<feature type="binding site" evidence="6">
    <location>
        <position position="129"/>
    </location>
    <ligand>
        <name>S-adenosyl-L-methionine</name>
        <dbReference type="ChEBI" id="CHEBI:59789"/>
    </ligand>
</feature>
<feature type="binding site" evidence="6">
    <location>
        <begin position="108"/>
        <end position="111"/>
    </location>
    <ligand>
        <name>S-adenosyl-L-methionine</name>
        <dbReference type="ChEBI" id="CHEBI:59789"/>
    </ligand>
</feature>
<dbReference type="AlphaFoldDB" id="A0A937XDF2"/>
<keyword evidence="3 5" id="KW-0949">S-adenosyl-L-methionine</keyword>
<dbReference type="GO" id="GO:0031515">
    <property type="term" value="C:tRNA (m1A) methyltransferase complex"/>
    <property type="evidence" value="ECO:0007669"/>
    <property type="project" value="UniProtKB-UniRule"/>
</dbReference>
<dbReference type="Gene3D" id="3.40.50.150">
    <property type="entry name" value="Vaccinia Virus protein VP39"/>
    <property type="match status" value="1"/>
</dbReference>